<dbReference type="InterPro" id="IPR011013">
    <property type="entry name" value="Gal_mutarotase_sf_dom"/>
</dbReference>
<dbReference type="CDD" id="cd09024">
    <property type="entry name" value="Aldose_epim_lacX"/>
    <property type="match status" value="1"/>
</dbReference>
<dbReference type="PANTHER" id="PTHR11122:SF13">
    <property type="entry name" value="GLUCOSE-6-PHOSPHATE 1-EPIMERASE"/>
    <property type="match status" value="1"/>
</dbReference>
<organism evidence="1 2">
    <name type="scientific">Clostridium zeae</name>
    <dbReference type="NCBI Taxonomy" id="2759022"/>
    <lineage>
        <taxon>Bacteria</taxon>
        <taxon>Bacillati</taxon>
        <taxon>Bacillota</taxon>
        <taxon>Clostridia</taxon>
        <taxon>Eubacteriales</taxon>
        <taxon>Clostridiaceae</taxon>
        <taxon>Clostridium</taxon>
    </lineage>
</organism>
<dbReference type="InterPro" id="IPR008183">
    <property type="entry name" value="Aldose_1/G6P_1-epimerase"/>
</dbReference>
<evidence type="ECO:0000313" key="2">
    <source>
        <dbReference type="Proteomes" id="UP000663802"/>
    </source>
</evidence>
<dbReference type="SUPFAM" id="SSF74650">
    <property type="entry name" value="Galactose mutarotase-like"/>
    <property type="match status" value="1"/>
</dbReference>
<dbReference type="PANTHER" id="PTHR11122">
    <property type="entry name" value="APOSPORY-ASSOCIATED PROTEIN C-RELATED"/>
    <property type="match status" value="1"/>
</dbReference>
<reference evidence="1 2" key="1">
    <citation type="journal article" date="2021" name="Int. J. Syst. Evol. Microbiol.">
        <title>Clostridium zeae sp. nov., isolated from corn silage.</title>
        <authorList>
            <person name="Kobayashi H."/>
            <person name="Tanizawa Y."/>
            <person name="Yagura M."/>
            <person name="Sakamoto M."/>
            <person name="Ohkuma M."/>
            <person name="Tohno M."/>
        </authorList>
    </citation>
    <scope>NUCLEOTIDE SEQUENCE [LARGE SCALE GENOMIC DNA]</scope>
    <source>
        <strain evidence="1 2">CSC2</strain>
    </source>
</reference>
<dbReference type="InterPro" id="IPR037481">
    <property type="entry name" value="LacX"/>
</dbReference>
<dbReference type="InterPro" id="IPR014718">
    <property type="entry name" value="GH-type_carb-bd"/>
</dbReference>
<comment type="caution">
    <text evidence="1">The sequence shown here is derived from an EMBL/GenBank/DDBJ whole genome shotgun (WGS) entry which is preliminary data.</text>
</comment>
<proteinExistence type="predicted"/>
<gene>
    <name evidence="1" type="ORF">CSC2_42170</name>
</gene>
<protein>
    <submittedName>
        <fullName evidence="1">Galactose mutarotase</fullName>
    </submittedName>
</protein>
<dbReference type="EMBL" id="BMBA01000006">
    <property type="protein sequence ID" value="GFZ33691.1"/>
    <property type="molecule type" value="Genomic_DNA"/>
</dbReference>
<evidence type="ECO:0000313" key="1">
    <source>
        <dbReference type="EMBL" id="GFZ33691.1"/>
    </source>
</evidence>
<dbReference type="Gene3D" id="2.70.98.10">
    <property type="match status" value="1"/>
</dbReference>
<dbReference type="Proteomes" id="UP000663802">
    <property type="component" value="Unassembled WGS sequence"/>
</dbReference>
<accession>A0ABQ1EFV8</accession>
<sequence>MLCNYLFVHVQKSSKHAIFRTITGSSDTSKNITLLDLERMNCMINTIENQFLKISSTTHGGELHSILSKIDGTEFLWNGDETFWKYHAPILFPIVGKVNNNEYSVDGIKYTLPQHGLARVKDFELIEKNGNSFTYELKYSEETLNVFPFKFSLKIIYSLFENTLNINYVVTNVDSKDMFFSIGAHPAFMCPLLDNETMDDYYFEFSENETSSLMPLNTNGFFKREQVPFLENEKIIPLSKELFKNDALVLKNLNSEIISLKSKNHSKSLDFNFSEFPYLGLWSKPTGAPFVCIEPWLGHSDFEDFTGDFSQKEGILMLEENETFSCKYSIKFNV</sequence>
<dbReference type="Pfam" id="PF01263">
    <property type="entry name" value="Aldose_epim"/>
    <property type="match status" value="1"/>
</dbReference>
<keyword evidence="2" id="KW-1185">Reference proteome</keyword>
<name>A0ABQ1EFV8_9CLOT</name>